<evidence type="ECO:0000313" key="1">
    <source>
        <dbReference type="EMBL" id="RDH45855.1"/>
    </source>
</evidence>
<evidence type="ECO:0008006" key="3">
    <source>
        <dbReference type="Google" id="ProtNLM"/>
    </source>
</evidence>
<accession>A0A4P9VQN0</accession>
<evidence type="ECO:0000313" key="2">
    <source>
        <dbReference type="Proteomes" id="UP000257039"/>
    </source>
</evidence>
<comment type="caution">
    <text evidence="1">The sequence shown here is derived from an EMBL/GenBank/DDBJ whole genome shotgun (WGS) entry which is preliminary data.</text>
</comment>
<dbReference type="EMBL" id="NDXW01000001">
    <property type="protein sequence ID" value="RDH45855.1"/>
    <property type="molecule type" value="Genomic_DNA"/>
</dbReference>
<protein>
    <recommendedName>
        <fullName evidence="3">Antitermination protein</fullName>
    </recommendedName>
</protein>
<organism evidence="1 2">
    <name type="scientific">Zooshikella ganghwensis</name>
    <dbReference type="NCBI Taxonomy" id="202772"/>
    <lineage>
        <taxon>Bacteria</taxon>
        <taxon>Pseudomonadati</taxon>
        <taxon>Pseudomonadota</taxon>
        <taxon>Gammaproteobacteria</taxon>
        <taxon>Oceanospirillales</taxon>
        <taxon>Zooshikellaceae</taxon>
        <taxon>Zooshikella</taxon>
    </lineage>
</organism>
<dbReference type="RefSeq" id="WP_094788744.1">
    <property type="nucleotide sequence ID" value="NZ_NDXW01000001.1"/>
</dbReference>
<keyword evidence="2" id="KW-1185">Reference proteome</keyword>
<name>A0A4P9VQN0_9GAMM</name>
<sequence>MANASVMALLGHRTVQHDAIPGGISRLTAEDVAGALGMADISREAYLFGLLKYVGDKTVIHELDKLTQRAVILFGLRNKWRAPFADDDKRSMFFFLQLGRLVINELVGENICPTCNGTGVYIAKARKCSCSNGRRPMPKASMAKFCGMKPEAWKKTWHDRYTACVAEFYLWETEITTAISSKINLFQQTS</sequence>
<proteinExistence type="predicted"/>
<gene>
    <name evidence="1" type="ORF">B9G39_21710</name>
</gene>
<reference evidence="1 2" key="1">
    <citation type="submission" date="2017-04" db="EMBL/GenBank/DDBJ databases">
        <title>Draft genome sequence of Zooshikella ganghwensis VG4 isolated from Red Sea sediments.</title>
        <authorList>
            <person name="Rehman Z."/>
            <person name="Alam I."/>
            <person name="Kamau A."/>
            <person name="Bajic V."/>
            <person name="Leiknes T."/>
        </authorList>
    </citation>
    <scope>NUCLEOTIDE SEQUENCE [LARGE SCALE GENOMIC DNA]</scope>
    <source>
        <strain evidence="1 2">VG4</strain>
    </source>
</reference>
<dbReference type="Proteomes" id="UP000257039">
    <property type="component" value="Unassembled WGS sequence"/>
</dbReference>
<dbReference type="AlphaFoldDB" id="A0A4P9VQN0"/>